<evidence type="ECO:0000313" key="2">
    <source>
        <dbReference type="Proteomes" id="UP001221757"/>
    </source>
</evidence>
<dbReference type="SUPFAM" id="SSF54427">
    <property type="entry name" value="NTF2-like"/>
    <property type="match status" value="1"/>
</dbReference>
<gene>
    <name evidence="1" type="ORF">B0H17DRAFT_1125080</name>
</gene>
<dbReference type="EMBL" id="JARKIE010000004">
    <property type="protein sequence ID" value="KAJ7708324.1"/>
    <property type="molecule type" value="Genomic_DNA"/>
</dbReference>
<protein>
    <recommendedName>
        <fullName evidence="3">SnoaL-like domain-containing protein</fullName>
    </recommendedName>
</protein>
<sequence>MSMSDSASQYPQQGSIDASSPLLKALHHVHPNPKQLKIALALLNHLNSLEWDALGKLLSEDFKHQYFPATIIPLDGREMRGKEQWIGVLKHNFAHGGVFEHITELKIALQFRPPLDIIHAADKVVFQLKCDGMSKSGIKYNNEYMITMHFVGEKIVKMNEFMDSKYTSDFLAALREESKCTPHATGTLYSDSVPVLGNPELIQELLHGIEHDRPELKVDAPRVPLGLFSLIWSRMTWSGTMTGGPTESIIRHQCHCCFLG</sequence>
<evidence type="ECO:0008006" key="3">
    <source>
        <dbReference type="Google" id="ProtNLM"/>
    </source>
</evidence>
<organism evidence="1 2">
    <name type="scientific">Mycena rosella</name>
    <name type="common">Pink bonnet</name>
    <name type="synonym">Agaricus rosellus</name>
    <dbReference type="NCBI Taxonomy" id="1033263"/>
    <lineage>
        <taxon>Eukaryota</taxon>
        <taxon>Fungi</taxon>
        <taxon>Dikarya</taxon>
        <taxon>Basidiomycota</taxon>
        <taxon>Agaricomycotina</taxon>
        <taxon>Agaricomycetes</taxon>
        <taxon>Agaricomycetidae</taxon>
        <taxon>Agaricales</taxon>
        <taxon>Marasmiineae</taxon>
        <taxon>Mycenaceae</taxon>
        <taxon>Mycena</taxon>
    </lineage>
</organism>
<accession>A0AAD7MAJ5</accession>
<name>A0AAD7MAJ5_MYCRO</name>
<keyword evidence="2" id="KW-1185">Reference proteome</keyword>
<comment type="caution">
    <text evidence="1">The sequence shown here is derived from an EMBL/GenBank/DDBJ whole genome shotgun (WGS) entry which is preliminary data.</text>
</comment>
<dbReference type="InterPro" id="IPR032710">
    <property type="entry name" value="NTF2-like_dom_sf"/>
</dbReference>
<proteinExistence type="predicted"/>
<dbReference type="AlphaFoldDB" id="A0AAD7MAJ5"/>
<reference evidence="1" key="1">
    <citation type="submission" date="2023-03" db="EMBL/GenBank/DDBJ databases">
        <title>Massive genome expansion in bonnet fungi (Mycena s.s.) driven by repeated elements and novel gene families across ecological guilds.</title>
        <authorList>
            <consortium name="Lawrence Berkeley National Laboratory"/>
            <person name="Harder C.B."/>
            <person name="Miyauchi S."/>
            <person name="Viragh M."/>
            <person name="Kuo A."/>
            <person name="Thoen E."/>
            <person name="Andreopoulos B."/>
            <person name="Lu D."/>
            <person name="Skrede I."/>
            <person name="Drula E."/>
            <person name="Henrissat B."/>
            <person name="Morin E."/>
            <person name="Kohler A."/>
            <person name="Barry K."/>
            <person name="LaButti K."/>
            <person name="Morin E."/>
            <person name="Salamov A."/>
            <person name="Lipzen A."/>
            <person name="Mereny Z."/>
            <person name="Hegedus B."/>
            <person name="Baldrian P."/>
            <person name="Stursova M."/>
            <person name="Weitz H."/>
            <person name="Taylor A."/>
            <person name="Grigoriev I.V."/>
            <person name="Nagy L.G."/>
            <person name="Martin F."/>
            <person name="Kauserud H."/>
        </authorList>
    </citation>
    <scope>NUCLEOTIDE SEQUENCE</scope>
    <source>
        <strain evidence="1">CBHHK067</strain>
    </source>
</reference>
<dbReference type="Gene3D" id="3.10.450.50">
    <property type="match status" value="1"/>
</dbReference>
<evidence type="ECO:0000313" key="1">
    <source>
        <dbReference type="EMBL" id="KAJ7708324.1"/>
    </source>
</evidence>
<dbReference type="Proteomes" id="UP001221757">
    <property type="component" value="Unassembled WGS sequence"/>
</dbReference>